<evidence type="ECO:0000313" key="8">
    <source>
        <dbReference type="Proteomes" id="UP001156691"/>
    </source>
</evidence>
<feature type="domain" description="Solute-binding protein family 5" evidence="6">
    <location>
        <begin position="78"/>
        <end position="443"/>
    </location>
</feature>
<dbReference type="PANTHER" id="PTHR30290">
    <property type="entry name" value="PERIPLASMIC BINDING COMPONENT OF ABC TRANSPORTER"/>
    <property type="match status" value="1"/>
</dbReference>
<feature type="chain" id="PRO_5045709930" evidence="5">
    <location>
        <begin position="29"/>
        <end position="533"/>
    </location>
</feature>
<organism evidence="7 8">
    <name type="scientific">Devosia nitrariae</name>
    <dbReference type="NCBI Taxonomy" id="2071872"/>
    <lineage>
        <taxon>Bacteria</taxon>
        <taxon>Pseudomonadati</taxon>
        <taxon>Pseudomonadota</taxon>
        <taxon>Alphaproteobacteria</taxon>
        <taxon>Hyphomicrobiales</taxon>
        <taxon>Devosiaceae</taxon>
        <taxon>Devosia</taxon>
    </lineage>
</organism>
<evidence type="ECO:0000256" key="5">
    <source>
        <dbReference type="SAM" id="SignalP"/>
    </source>
</evidence>
<evidence type="ECO:0000259" key="6">
    <source>
        <dbReference type="Pfam" id="PF00496"/>
    </source>
</evidence>
<dbReference type="Gene3D" id="3.10.105.10">
    <property type="entry name" value="Dipeptide-binding Protein, Domain 3"/>
    <property type="match status" value="1"/>
</dbReference>
<dbReference type="CDD" id="cd08512">
    <property type="entry name" value="PBP2_NikA_DppA_OppA_like_7"/>
    <property type="match status" value="1"/>
</dbReference>
<comment type="subcellular location">
    <subcellularLocation>
        <location evidence="1">Periplasm</location>
    </subcellularLocation>
</comment>
<dbReference type="SUPFAM" id="SSF53850">
    <property type="entry name" value="Periplasmic binding protein-like II"/>
    <property type="match status" value="1"/>
</dbReference>
<dbReference type="EMBL" id="BSNS01000011">
    <property type="protein sequence ID" value="GLQ55419.1"/>
    <property type="molecule type" value="Genomic_DNA"/>
</dbReference>
<name>A0ABQ5W5S2_9HYPH</name>
<evidence type="ECO:0000313" key="7">
    <source>
        <dbReference type="EMBL" id="GLQ55419.1"/>
    </source>
</evidence>
<evidence type="ECO:0000256" key="4">
    <source>
        <dbReference type="ARBA" id="ARBA00022729"/>
    </source>
</evidence>
<protein>
    <submittedName>
        <fullName evidence="7">Peptide ABC transporter substrate-binding protein</fullName>
    </submittedName>
</protein>
<evidence type="ECO:0000256" key="3">
    <source>
        <dbReference type="ARBA" id="ARBA00022448"/>
    </source>
</evidence>
<dbReference type="RefSeq" id="WP_284340829.1">
    <property type="nucleotide sequence ID" value="NZ_BSNS01000011.1"/>
</dbReference>
<feature type="signal peptide" evidence="5">
    <location>
        <begin position="1"/>
        <end position="28"/>
    </location>
</feature>
<keyword evidence="4 5" id="KW-0732">Signal</keyword>
<dbReference type="InterPro" id="IPR000914">
    <property type="entry name" value="SBP_5_dom"/>
</dbReference>
<accession>A0ABQ5W5S2</accession>
<dbReference type="Proteomes" id="UP001156691">
    <property type="component" value="Unassembled WGS sequence"/>
</dbReference>
<dbReference type="PIRSF" id="PIRSF002741">
    <property type="entry name" value="MppA"/>
    <property type="match status" value="1"/>
</dbReference>
<keyword evidence="8" id="KW-1185">Reference proteome</keyword>
<dbReference type="InterPro" id="IPR039424">
    <property type="entry name" value="SBP_5"/>
</dbReference>
<proteinExistence type="inferred from homology"/>
<dbReference type="InterPro" id="IPR030678">
    <property type="entry name" value="Peptide/Ni-bd"/>
</dbReference>
<dbReference type="Gene3D" id="3.40.190.10">
    <property type="entry name" value="Periplasmic binding protein-like II"/>
    <property type="match status" value="1"/>
</dbReference>
<sequence length="533" mass="58646">MKRRELLKSALLSGVVIAAAGHLSLANAATPDDQLVIAMNMSSMRGLDPHDLNQFESAEIAANLYERLVVLPADNISEPQPGLAESWTISEDGKAFTFKIRSGVTFHSGNPLTAADVEWSLRRLVKRGLAPSVDLRQWGFTAENVDTLIRAADDSTVVVETPEVWNPSLILYTLASFSTSILDSALLAGEERNGDMGGEYLQTRDAGSGPYTLRTWRSNDILIAEAYEDYWQGAPAMRRVILRHMPESASQRLQLEAGDIDIATRLSSTDLAQLAQGGQVTIQQTPGYGFYYLALNQKNEILANPKVREAFRYLVDYEGLAQGVMRYYGTMQQTIIPAGLIGAIEDNPYTLDIERAKELLTEAGYPDGFSMVYFANPNTPEGDLAQSLQANAAEAGITLNLQLGDHLGSFRARDFEVFSARSGDRLPDPHAVLQSYATNADNSDEANLTGINAWRTAWDVPAEIQEMVTAAAHETDQERRAKLYTQINEAYLASSPALITSFQRSDVKAIRANVQGYVGHSTWLTRWDTVTKQ</sequence>
<gene>
    <name evidence="7" type="ORF">GCM10010862_26780</name>
</gene>
<dbReference type="Pfam" id="PF00496">
    <property type="entry name" value="SBP_bac_5"/>
    <property type="match status" value="1"/>
</dbReference>
<evidence type="ECO:0000256" key="1">
    <source>
        <dbReference type="ARBA" id="ARBA00004418"/>
    </source>
</evidence>
<comment type="caution">
    <text evidence="7">The sequence shown here is derived from an EMBL/GenBank/DDBJ whole genome shotgun (WGS) entry which is preliminary data.</text>
</comment>
<reference evidence="8" key="1">
    <citation type="journal article" date="2019" name="Int. J. Syst. Evol. Microbiol.">
        <title>The Global Catalogue of Microorganisms (GCM) 10K type strain sequencing project: providing services to taxonomists for standard genome sequencing and annotation.</title>
        <authorList>
            <consortium name="The Broad Institute Genomics Platform"/>
            <consortium name="The Broad Institute Genome Sequencing Center for Infectious Disease"/>
            <person name="Wu L."/>
            <person name="Ma J."/>
        </authorList>
    </citation>
    <scope>NUCLEOTIDE SEQUENCE [LARGE SCALE GENOMIC DNA]</scope>
    <source>
        <strain evidence="8">NBRC 112416</strain>
    </source>
</reference>
<comment type="similarity">
    <text evidence="2">Belongs to the bacterial solute-binding protein 5 family.</text>
</comment>
<keyword evidence="3" id="KW-0813">Transport</keyword>
<evidence type="ECO:0000256" key="2">
    <source>
        <dbReference type="ARBA" id="ARBA00005695"/>
    </source>
</evidence>
<dbReference type="Gene3D" id="3.90.76.10">
    <property type="entry name" value="Dipeptide-binding Protein, Domain 1"/>
    <property type="match status" value="1"/>
</dbReference>
<dbReference type="PANTHER" id="PTHR30290:SF10">
    <property type="entry name" value="PERIPLASMIC OLIGOPEPTIDE-BINDING PROTEIN-RELATED"/>
    <property type="match status" value="1"/>
</dbReference>